<proteinExistence type="predicted"/>
<dbReference type="Proteomes" id="UP000237865">
    <property type="component" value="Unassembled WGS sequence"/>
</dbReference>
<comment type="caution">
    <text evidence="1">The sequence shown here is derived from an EMBL/GenBank/DDBJ whole genome shotgun (WGS) entry which is preliminary data.</text>
</comment>
<organism evidence="1 2">
    <name type="scientific">Williamsoniiplasma lucivorax</name>
    <dbReference type="NCBI Taxonomy" id="209274"/>
    <lineage>
        <taxon>Bacteria</taxon>
        <taxon>Bacillati</taxon>
        <taxon>Mycoplasmatota</taxon>
        <taxon>Mollicutes</taxon>
        <taxon>Entomoplasmatales</taxon>
        <taxon>Williamsoniiplasma</taxon>
    </lineage>
</organism>
<protein>
    <submittedName>
        <fullName evidence="1">Uncharacterized protein</fullName>
    </submittedName>
</protein>
<evidence type="ECO:0000313" key="2">
    <source>
        <dbReference type="Proteomes" id="UP000237865"/>
    </source>
</evidence>
<sequence length="37" mass="4359">MFHLLMVIMSLSIILHALFLIGEKNAVFLKIFAKNRW</sequence>
<reference evidence="1 2" key="1">
    <citation type="submission" date="2017-11" db="EMBL/GenBank/DDBJ databases">
        <title>Genome sequence of Entomoplasma lucivorax PIPN-2 (ATCC 49196).</title>
        <authorList>
            <person name="Lo W.-S."/>
            <person name="Gasparich G.E."/>
            <person name="Kuo C.-H."/>
        </authorList>
    </citation>
    <scope>NUCLEOTIDE SEQUENCE [LARGE SCALE GENOMIC DNA]</scope>
    <source>
        <strain evidence="1 2">PIPN-2</strain>
    </source>
</reference>
<dbReference type="EMBL" id="PHNE01000002">
    <property type="protein sequence ID" value="PPE05442.1"/>
    <property type="molecule type" value="Genomic_DNA"/>
</dbReference>
<dbReference type="AlphaFoldDB" id="A0A2S5RE00"/>
<accession>A0A2S5RE00</accession>
<gene>
    <name evidence="1" type="ORF">ELUCI_v1c05340</name>
</gene>
<keyword evidence="2" id="KW-1185">Reference proteome</keyword>
<name>A0A2S5RE00_9MOLU</name>
<evidence type="ECO:0000313" key="1">
    <source>
        <dbReference type="EMBL" id="PPE05442.1"/>
    </source>
</evidence>